<feature type="transmembrane region" description="Helical" evidence="1">
    <location>
        <begin position="391"/>
        <end position="410"/>
    </location>
</feature>
<feature type="transmembrane region" description="Helical" evidence="1">
    <location>
        <begin position="454"/>
        <end position="472"/>
    </location>
</feature>
<gene>
    <name evidence="2" type="ORF">FD25_GL000400</name>
</gene>
<evidence type="ECO:0000313" key="3">
    <source>
        <dbReference type="Proteomes" id="UP000051955"/>
    </source>
</evidence>
<dbReference type="STRING" id="1423715.FD25_GL000400"/>
<dbReference type="EMBL" id="AZDV01000026">
    <property type="protein sequence ID" value="KRK94438.1"/>
    <property type="molecule type" value="Genomic_DNA"/>
</dbReference>
<keyword evidence="1" id="KW-0812">Transmembrane</keyword>
<feature type="transmembrane region" description="Helical" evidence="1">
    <location>
        <begin position="430"/>
        <end position="447"/>
    </location>
</feature>
<keyword evidence="3" id="KW-1185">Reference proteome</keyword>
<keyword evidence="1" id="KW-0472">Membrane</keyword>
<feature type="transmembrane region" description="Helical" evidence="1">
    <location>
        <begin position="233"/>
        <end position="252"/>
    </location>
</feature>
<evidence type="ECO:0000256" key="1">
    <source>
        <dbReference type="SAM" id="Phobius"/>
    </source>
</evidence>
<name>A0A0R1LF69_9LACO</name>
<dbReference type="Proteomes" id="UP000051955">
    <property type="component" value="Unassembled WGS sequence"/>
</dbReference>
<feature type="transmembrane region" description="Helical" evidence="1">
    <location>
        <begin position="363"/>
        <end position="379"/>
    </location>
</feature>
<dbReference type="Pfam" id="PF09586">
    <property type="entry name" value="YfhO"/>
    <property type="match status" value="1"/>
</dbReference>
<evidence type="ECO:0008006" key="4">
    <source>
        <dbReference type="Google" id="ProtNLM"/>
    </source>
</evidence>
<feature type="transmembrane region" description="Helical" evidence="1">
    <location>
        <begin position="134"/>
        <end position="162"/>
    </location>
</feature>
<protein>
    <recommendedName>
        <fullName evidence="4">Integral membrane protein</fullName>
    </recommendedName>
</protein>
<feature type="transmembrane region" description="Helical" evidence="1">
    <location>
        <begin position="103"/>
        <end position="122"/>
    </location>
</feature>
<dbReference type="PANTHER" id="PTHR38454:SF1">
    <property type="entry name" value="INTEGRAL MEMBRANE PROTEIN"/>
    <property type="match status" value="1"/>
</dbReference>
<reference evidence="2 3" key="1">
    <citation type="journal article" date="2015" name="Genome Announc.">
        <title>Expanding the biotechnology potential of lactobacilli through comparative genomics of 213 strains and associated genera.</title>
        <authorList>
            <person name="Sun Z."/>
            <person name="Harris H.M."/>
            <person name="McCann A."/>
            <person name="Guo C."/>
            <person name="Argimon S."/>
            <person name="Zhang W."/>
            <person name="Yang X."/>
            <person name="Jeffery I.B."/>
            <person name="Cooney J.C."/>
            <person name="Kagawa T.F."/>
            <person name="Liu W."/>
            <person name="Song Y."/>
            <person name="Salvetti E."/>
            <person name="Wrobel A."/>
            <person name="Rasinkangas P."/>
            <person name="Parkhill J."/>
            <person name="Rea M.C."/>
            <person name="O'Sullivan O."/>
            <person name="Ritari J."/>
            <person name="Douillard F.P."/>
            <person name="Paul Ross R."/>
            <person name="Yang R."/>
            <person name="Briner A.E."/>
            <person name="Felis G.E."/>
            <person name="de Vos W.M."/>
            <person name="Barrangou R."/>
            <person name="Klaenhammer T.R."/>
            <person name="Caufield P.W."/>
            <person name="Cui Y."/>
            <person name="Zhang H."/>
            <person name="O'Toole P.W."/>
        </authorList>
    </citation>
    <scope>NUCLEOTIDE SEQUENCE [LARGE SCALE GENOMIC DNA]</scope>
    <source>
        <strain evidence="2 3">DSM 19394</strain>
    </source>
</reference>
<feature type="transmembrane region" description="Helical" evidence="1">
    <location>
        <begin position="824"/>
        <end position="846"/>
    </location>
</feature>
<dbReference type="PANTHER" id="PTHR38454">
    <property type="entry name" value="INTEGRAL MEMBRANE PROTEIN-RELATED"/>
    <property type="match status" value="1"/>
</dbReference>
<dbReference type="InterPro" id="IPR018580">
    <property type="entry name" value="Uncharacterised_YfhO"/>
</dbReference>
<feature type="transmembrane region" description="Helical" evidence="1">
    <location>
        <begin position="182"/>
        <end position="213"/>
    </location>
</feature>
<accession>A0A0R1LF69</accession>
<feature type="transmembrane region" description="Helical" evidence="1">
    <location>
        <begin position="329"/>
        <end position="351"/>
    </location>
</feature>
<feature type="transmembrane region" description="Helical" evidence="1">
    <location>
        <begin position="297"/>
        <end position="317"/>
    </location>
</feature>
<proteinExistence type="predicted"/>
<comment type="caution">
    <text evidence="2">The sequence shown here is derived from an EMBL/GenBank/DDBJ whole genome shotgun (WGS) entry which is preliminary data.</text>
</comment>
<dbReference type="PATRIC" id="fig|1423715.3.peg.416"/>
<keyword evidence="1" id="KW-1133">Transmembrane helix</keyword>
<dbReference type="AlphaFoldDB" id="A0A0R1LF69"/>
<feature type="transmembrane region" description="Helical" evidence="1">
    <location>
        <begin position="6"/>
        <end position="26"/>
    </location>
</feature>
<sequence>MTSRHFWRAPLGAMGIALFVVIGVLAGHQITPFGPRNFLISDMGTQYIPLFTAYRQALTHGLHLYTLTQSLGSNAVATWAYYLMSPFNLITLLLPAAQIPTSVTVILMAKITAIAGTMTIYLQRHFQTTRWATALFGVTFSLCGLVALDYFDLMWLDALIWLPLILSGLDRLLATGKHSGAFFGWLWVGIVTNFYMGYMLCLFTGCYLGFQLLETKAPTTPWRVDFGQRWPRLLKILVTGLLSVTSTLFLLLPTGLAMLQTAKTTGSTTNFLPAPQYDLSILSQLGVGASNYTNRLLHAPTIFTTSWVALLVLVYFVHPAISRPAKRHAAGLLAVLFLSLGVRTLDTIWHLFQQPEGFPFRDAYFVSFTFILLAFRAWQAGPKAIAKRWQVGLSLGLAAALIGGYLAGPIAVNVGDTQLFGGTAMPRRNLLLGLLFELLTAGVLFLTRRQAQRWLIGGLVTTELAGNFWLSLTGTAFGNQPTYQTTYQTEQAALNHLSSTAPLSRVNLKGTLLAAAYQEVDNHYNDPTTFNVAGLSTYSSTLNNQTRITLKSLGLFSDNARRISGEGLTPVSKLFLNVGSNVGFSVHQQPLLTTNSSALGVGFTVPTALTHVTLSQSQLITNQERLLQALAPTPRPYFVTATPLTTHTVTHANASTYPYTHTLRLRVNTTGPLYYNDSAGATKYSTLQVNGVRVAPTVNANGHRLLWGLGTFKKGTTLTLTVSNDHPRATAPQLASLNTAQFYRALRPLKAHRWQPTLRYHLGTPTLTGSLTTSSPRRWLYVALPNEPGWQARVNGHPVTPRAVVNNLMAVPLTTGTNTVTLCYHVPGLLLGSGLSFVGLLTYGGLRRLARRRTKP</sequence>
<organism evidence="2 3">
    <name type="scientific">Levilactobacillus acidifarinae DSM 19394 = JCM 15949</name>
    <dbReference type="NCBI Taxonomy" id="1423715"/>
    <lineage>
        <taxon>Bacteria</taxon>
        <taxon>Bacillati</taxon>
        <taxon>Bacillota</taxon>
        <taxon>Bacilli</taxon>
        <taxon>Lactobacillales</taxon>
        <taxon>Lactobacillaceae</taxon>
        <taxon>Levilactobacillus</taxon>
    </lineage>
</organism>
<evidence type="ECO:0000313" key="2">
    <source>
        <dbReference type="EMBL" id="KRK94438.1"/>
    </source>
</evidence>